<evidence type="ECO:0000313" key="9">
    <source>
        <dbReference type="Proteomes" id="UP001580928"/>
    </source>
</evidence>
<evidence type="ECO:0000313" key="8">
    <source>
        <dbReference type="EMBL" id="MFB5946498.1"/>
    </source>
</evidence>
<evidence type="ECO:0000256" key="5">
    <source>
        <dbReference type="ARBA" id="ARBA00023237"/>
    </source>
</evidence>
<organism evidence="8 9">
    <name type="scientific">Albibacterium profundi</name>
    <dbReference type="NCBI Taxonomy" id="3134906"/>
    <lineage>
        <taxon>Bacteria</taxon>
        <taxon>Pseudomonadati</taxon>
        <taxon>Bacteroidota</taxon>
        <taxon>Sphingobacteriia</taxon>
        <taxon>Sphingobacteriales</taxon>
        <taxon>Sphingobacteriaceae</taxon>
        <taxon>Albibacterium</taxon>
    </lineage>
</organism>
<dbReference type="Proteomes" id="UP001580928">
    <property type="component" value="Unassembled WGS sequence"/>
</dbReference>
<dbReference type="Pfam" id="PF07980">
    <property type="entry name" value="SusD_RagB"/>
    <property type="match status" value="1"/>
</dbReference>
<protein>
    <submittedName>
        <fullName evidence="8">RagB/SusD family nutrient uptake outer membrane protein</fullName>
    </submittedName>
</protein>
<evidence type="ECO:0000256" key="1">
    <source>
        <dbReference type="ARBA" id="ARBA00004442"/>
    </source>
</evidence>
<reference evidence="8 9" key="1">
    <citation type="submission" date="2024-04" db="EMBL/GenBank/DDBJ databases">
        <title>Albibacterium profundi sp. nov., isolated from sediment of the Challenger Deep of Mariana Trench.</title>
        <authorList>
            <person name="Wang Y."/>
        </authorList>
    </citation>
    <scope>NUCLEOTIDE SEQUENCE [LARGE SCALE GENOMIC DNA]</scope>
    <source>
        <strain evidence="8 9">RHL897</strain>
    </source>
</reference>
<proteinExistence type="inferred from homology"/>
<keyword evidence="5" id="KW-0998">Cell outer membrane</keyword>
<dbReference type="EMBL" id="JBBVGT010000003">
    <property type="protein sequence ID" value="MFB5946498.1"/>
    <property type="molecule type" value="Genomic_DNA"/>
</dbReference>
<keyword evidence="9" id="KW-1185">Reference proteome</keyword>
<comment type="similarity">
    <text evidence="2">Belongs to the SusD family.</text>
</comment>
<comment type="caution">
    <text evidence="8">The sequence shown here is derived from an EMBL/GenBank/DDBJ whole genome shotgun (WGS) entry which is preliminary data.</text>
</comment>
<dbReference type="SUPFAM" id="SSF48452">
    <property type="entry name" value="TPR-like"/>
    <property type="match status" value="1"/>
</dbReference>
<dbReference type="InterPro" id="IPR011990">
    <property type="entry name" value="TPR-like_helical_dom_sf"/>
</dbReference>
<feature type="domain" description="RagB/SusD" evidence="6">
    <location>
        <begin position="358"/>
        <end position="553"/>
    </location>
</feature>
<evidence type="ECO:0000259" key="6">
    <source>
        <dbReference type="Pfam" id="PF07980"/>
    </source>
</evidence>
<keyword evidence="3" id="KW-0732">Signal</keyword>
<dbReference type="InterPro" id="IPR033985">
    <property type="entry name" value="SusD-like_N"/>
</dbReference>
<dbReference type="InterPro" id="IPR012944">
    <property type="entry name" value="SusD_RagB_dom"/>
</dbReference>
<dbReference type="Gene3D" id="1.25.40.390">
    <property type="match status" value="1"/>
</dbReference>
<accession>A0ABV5CG02</accession>
<evidence type="ECO:0000256" key="3">
    <source>
        <dbReference type="ARBA" id="ARBA00022729"/>
    </source>
</evidence>
<feature type="domain" description="SusD-like N-terminal" evidence="7">
    <location>
        <begin position="27"/>
        <end position="218"/>
    </location>
</feature>
<dbReference type="Pfam" id="PF14322">
    <property type="entry name" value="SusD-like_3"/>
    <property type="match status" value="1"/>
</dbReference>
<dbReference type="RefSeq" id="WP_375558027.1">
    <property type="nucleotide sequence ID" value="NZ_JBBVGT010000003.1"/>
</dbReference>
<evidence type="ECO:0000256" key="2">
    <source>
        <dbReference type="ARBA" id="ARBA00006275"/>
    </source>
</evidence>
<name>A0ABV5CG02_9SPHI</name>
<dbReference type="PROSITE" id="PS51257">
    <property type="entry name" value="PROKAR_LIPOPROTEIN"/>
    <property type="match status" value="1"/>
</dbReference>
<evidence type="ECO:0000256" key="4">
    <source>
        <dbReference type="ARBA" id="ARBA00023136"/>
    </source>
</evidence>
<comment type="subcellular location">
    <subcellularLocation>
        <location evidence="1">Cell outer membrane</location>
    </subcellularLocation>
</comment>
<gene>
    <name evidence="8" type="ORF">WKR92_11705</name>
</gene>
<evidence type="ECO:0000259" key="7">
    <source>
        <dbReference type="Pfam" id="PF14322"/>
    </source>
</evidence>
<sequence length="563" mass="62613">MKKIISILVLSTVFLSCEKILDSQSYDKKNTSNFPATVTDANQMLTGIYSTLSQAISNPQHTHFYMAELASDDRFGGGGENDKDMQGLDHLMNTKTSRFEPFWAARYQGIARANTAIATLDLVEGWESDAQRNQMLGEAHFLRALFYFELSQMFGEVPLVVTTAAENLPKAPADETYAQIAYDLQQAINLMPSTPYNSVVSGHATKWAAQALMARVFLFYTGYYGKTELPVANDGGTISKSQVITWIDDCVANSGHGLVDDFRSLWPYSNDVTGKDYEDYDGPNWVGDGNKEVVFAVKFGTSVDWGDNFQLGYSNQYVLHFGLRSNNGLADTFPFGQGWGAGPVNSTLWNNWRLAEPDDIRRTASIMDADDDVEGYIYGADSQMEETGFWQKKYIPITAYDEDGSLVPSYAIIKFNAPADMQISHTQDLVLIRFADVLLMQSELKEDATGMNKVRARVDLPAVSYSLDALKKERRWELAFEGLRYFDLMRWGDAADALAAQEGVAIKNKGIDTEMKAFGGGYRARYEATGGFWAIPESQIQLSDGLLTQNEGWGTPAAEFTGW</sequence>
<keyword evidence="4" id="KW-0472">Membrane</keyword>